<keyword evidence="4" id="KW-0808">Transferase</keyword>
<evidence type="ECO:0000256" key="1">
    <source>
        <dbReference type="ARBA" id="ARBA00000085"/>
    </source>
</evidence>
<keyword evidence="5" id="KW-0547">Nucleotide-binding</keyword>
<keyword evidence="7" id="KW-0067">ATP-binding</keyword>
<dbReference type="AlphaFoldDB" id="A0A7W7M8V8"/>
<organism evidence="14 15">
    <name type="scientific">Actinoplanes octamycinicus</name>
    <dbReference type="NCBI Taxonomy" id="135948"/>
    <lineage>
        <taxon>Bacteria</taxon>
        <taxon>Bacillati</taxon>
        <taxon>Actinomycetota</taxon>
        <taxon>Actinomycetes</taxon>
        <taxon>Micromonosporales</taxon>
        <taxon>Micromonosporaceae</taxon>
        <taxon>Actinoplanes</taxon>
    </lineage>
</organism>
<feature type="domain" description="Signal transduction histidine kinase subgroup 3 dimerisation and phosphoacceptor" evidence="12">
    <location>
        <begin position="158"/>
        <end position="220"/>
    </location>
</feature>
<sequence length="421" mass="42031">MRVLAIDAGVAGLIALVAGATALTSENSSRPMAPWGWALIAAAVVALLWRRRFPVVTLAVASAAALLYYPLGFPDSAMALTFIVALYTVGRRRGLRWSVPAAVVIVAAFGLLGAGRRDAVAAAAGVSVIVSLAVLTGEVARGRDRAVTEARERAAVDERLRIARDLHDSLGHQLSLISVQAGAALHTRSAEQSFEALEAVRAASKEALAELRTVLGVLRGDGHTLAGLPELVRRTESAGLPVRIRVDVGPAALPAAVETTAYRIVQEALTNAVRHATATSAEVAISRTGDEVVVLVENDGGPAAEAAGRPGGSGLRGNSGDSSEGSGGSGNADSSSGSSGSSNSDSSGNIGSGRSGGSGGSGSGSGSGEGGNSDTGRGGSNGTGLRGMAERAAAAGGTVDAGPRPDGGFRVRARLPIGGAR</sequence>
<evidence type="ECO:0000256" key="5">
    <source>
        <dbReference type="ARBA" id="ARBA00022741"/>
    </source>
</evidence>
<dbReference type="PANTHER" id="PTHR24421">
    <property type="entry name" value="NITRATE/NITRITE SENSOR PROTEIN NARX-RELATED"/>
    <property type="match status" value="1"/>
</dbReference>
<feature type="transmembrane region" description="Helical" evidence="10">
    <location>
        <begin position="119"/>
        <end position="137"/>
    </location>
</feature>
<keyword evidence="15" id="KW-1185">Reference proteome</keyword>
<dbReference type="CDD" id="cd16917">
    <property type="entry name" value="HATPase_UhpB-NarQ-NarX-like"/>
    <property type="match status" value="1"/>
</dbReference>
<dbReference type="Pfam" id="PF02518">
    <property type="entry name" value="HATPase_c"/>
    <property type="match status" value="1"/>
</dbReference>
<feature type="compositionally biased region" description="Gly residues" evidence="9">
    <location>
        <begin position="350"/>
        <end position="385"/>
    </location>
</feature>
<feature type="domain" description="DUF7134" evidence="13">
    <location>
        <begin position="4"/>
        <end position="141"/>
    </location>
</feature>
<comment type="catalytic activity">
    <reaction evidence="1">
        <text>ATP + protein L-histidine = ADP + protein N-phospho-L-histidine.</text>
        <dbReference type="EC" id="2.7.13.3"/>
    </reaction>
</comment>
<feature type="transmembrane region" description="Helical" evidence="10">
    <location>
        <begin position="95"/>
        <end position="112"/>
    </location>
</feature>
<dbReference type="InterPro" id="IPR011712">
    <property type="entry name" value="Sig_transdc_His_kin_sub3_dim/P"/>
</dbReference>
<dbReference type="Proteomes" id="UP000546162">
    <property type="component" value="Unassembled WGS sequence"/>
</dbReference>
<reference evidence="14 15" key="1">
    <citation type="submission" date="2020-08" db="EMBL/GenBank/DDBJ databases">
        <title>Sequencing the genomes of 1000 actinobacteria strains.</title>
        <authorList>
            <person name="Klenk H.-P."/>
        </authorList>
    </citation>
    <scope>NUCLEOTIDE SEQUENCE [LARGE SCALE GENOMIC DNA]</scope>
    <source>
        <strain evidence="14 15">DSM 45809</strain>
    </source>
</reference>
<evidence type="ECO:0000259" key="13">
    <source>
        <dbReference type="Pfam" id="PF23539"/>
    </source>
</evidence>
<evidence type="ECO:0000256" key="4">
    <source>
        <dbReference type="ARBA" id="ARBA00022679"/>
    </source>
</evidence>
<evidence type="ECO:0000256" key="2">
    <source>
        <dbReference type="ARBA" id="ARBA00012438"/>
    </source>
</evidence>
<feature type="transmembrane region" description="Helical" evidence="10">
    <location>
        <begin position="56"/>
        <end position="89"/>
    </location>
</feature>
<comment type="caution">
    <text evidence="14">The sequence shown here is derived from an EMBL/GenBank/DDBJ whole genome shotgun (WGS) entry which is preliminary data.</text>
</comment>
<evidence type="ECO:0000256" key="3">
    <source>
        <dbReference type="ARBA" id="ARBA00022553"/>
    </source>
</evidence>
<dbReference type="InterPro" id="IPR036890">
    <property type="entry name" value="HATPase_C_sf"/>
</dbReference>
<dbReference type="InterPro" id="IPR055558">
    <property type="entry name" value="DUF7134"/>
</dbReference>
<evidence type="ECO:0000259" key="12">
    <source>
        <dbReference type="Pfam" id="PF07730"/>
    </source>
</evidence>
<keyword evidence="6 14" id="KW-0418">Kinase</keyword>
<dbReference type="EC" id="2.7.13.3" evidence="2"/>
<dbReference type="PANTHER" id="PTHR24421:SF10">
    <property type="entry name" value="NITRATE_NITRITE SENSOR PROTEIN NARQ"/>
    <property type="match status" value="1"/>
</dbReference>
<accession>A0A7W7M8V8</accession>
<dbReference type="Gene3D" id="1.20.5.1930">
    <property type="match status" value="1"/>
</dbReference>
<dbReference type="Pfam" id="PF07730">
    <property type="entry name" value="HisKA_3"/>
    <property type="match status" value="1"/>
</dbReference>
<dbReference type="SUPFAM" id="SSF55874">
    <property type="entry name" value="ATPase domain of HSP90 chaperone/DNA topoisomerase II/histidine kinase"/>
    <property type="match status" value="1"/>
</dbReference>
<feature type="transmembrane region" description="Helical" evidence="10">
    <location>
        <begin position="32"/>
        <end position="49"/>
    </location>
</feature>
<dbReference type="InterPro" id="IPR003594">
    <property type="entry name" value="HATPase_dom"/>
</dbReference>
<evidence type="ECO:0000313" key="14">
    <source>
        <dbReference type="EMBL" id="MBB4741225.1"/>
    </source>
</evidence>
<keyword evidence="3" id="KW-0597">Phosphoprotein</keyword>
<evidence type="ECO:0000256" key="10">
    <source>
        <dbReference type="SAM" id="Phobius"/>
    </source>
</evidence>
<keyword evidence="10" id="KW-0472">Membrane</keyword>
<dbReference type="Gene3D" id="3.30.565.10">
    <property type="entry name" value="Histidine kinase-like ATPase, C-terminal domain"/>
    <property type="match status" value="2"/>
</dbReference>
<keyword evidence="8" id="KW-0902">Two-component regulatory system</keyword>
<evidence type="ECO:0000256" key="8">
    <source>
        <dbReference type="ARBA" id="ARBA00023012"/>
    </source>
</evidence>
<evidence type="ECO:0000256" key="6">
    <source>
        <dbReference type="ARBA" id="ARBA00022777"/>
    </source>
</evidence>
<protein>
    <recommendedName>
        <fullName evidence="2">histidine kinase</fullName>
        <ecNumber evidence="2">2.7.13.3</ecNumber>
    </recommendedName>
</protein>
<proteinExistence type="predicted"/>
<name>A0A7W7M8V8_9ACTN</name>
<dbReference type="InterPro" id="IPR050482">
    <property type="entry name" value="Sensor_HK_TwoCompSys"/>
</dbReference>
<feature type="compositionally biased region" description="Low complexity" evidence="9">
    <location>
        <begin position="386"/>
        <end position="402"/>
    </location>
</feature>
<dbReference type="RefSeq" id="WP_185041735.1">
    <property type="nucleotide sequence ID" value="NZ_BAABFG010000005.1"/>
</dbReference>
<dbReference type="GO" id="GO:0005524">
    <property type="term" value="F:ATP binding"/>
    <property type="evidence" value="ECO:0007669"/>
    <property type="project" value="UniProtKB-KW"/>
</dbReference>
<dbReference type="GO" id="GO:0046983">
    <property type="term" value="F:protein dimerization activity"/>
    <property type="evidence" value="ECO:0007669"/>
    <property type="project" value="InterPro"/>
</dbReference>
<dbReference type="GO" id="GO:0016020">
    <property type="term" value="C:membrane"/>
    <property type="evidence" value="ECO:0007669"/>
    <property type="project" value="InterPro"/>
</dbReference>
<feature type="region of interest" description="Disordered" evidence="9">
    <location>
        <begin position="301"/>
        <end position="421"/>
    </location>
</feature>
<dbReference type="GO" id="GO:0000155">
    <property type="term" value="F:phosphorelay sensor kinase activity"/>
    <property type="evidence" value="ECO:0007669"/>
    <property type="project" value="InterPro"/>
</dbReference>
<keyword evidence="10" id="KW-1133">Transmembrane helix</keyword>
<evidence type="ECO:0000256" key="9">
    <source>
        <dbReference type="SAM" id="MobiDB-lite"/>
    </source>
</evidence>
<evidence type="ECO:0000313" key="15">
    <source>
        <dbReference type="Proteomes" id="UP000546162"/>
    </source>
</evidence>
<evidence type="ECO:0000259" key="11">
    <source>
        <dbReference type="Pfam" id="PF02518"/>
    </source>
</evidence>
<evidence type="ECO:0000256" key="7">
    <source>
        <dbReference type="ARBA" id="ARBA00022840"/>
    </source>
</evidence>
<keyword evidence="10" id="KW-0812">Transmembrane</keyword>
<feature type="domain" description="Histidine kinase/HSP90-like ATPase" evidence="11">
    <location>
        <begin position="258"/>
        <end position="417"/>
    </location>
</feature>
<dbReference type="EMBL" id="JACHNB010000001">
    <property type="protein sequence ID" value="MBB4741225.1"/>
    <property type="molecule type" value="Genomic_DNA"/>
</dbReference>
<dbReference type="Pfam" id="PF23539">
    <property type="entry name" value="DUF7134"/>
    <property type="match status" value="1"/>
</dbReference>
<feature type="compositionally biased region" description="Low complexity" evidence="9">
    <location>
        <begin position="331"/>
        <end position="349"/>
    </location>
</feature>
<gene>
    <name evidence="14" type="ORF">BJY16_004684</name>
</gene>